<evidence type="ECO:0000259" key="11">
    <source>
        <dbReference type="PROSITE" id="PS51384"/>
    </source>
</evidence>
<keyword evidence="13" id="KW-1185">Reference proteome</keyword>
<dbReference type="InterPro" id="IPR017938">
    <property type="entry name" value="Riboflavin_synthase-like_b-brl"/>
</dbReference>
<evidence type="ECO:0000259" key="10">
    <source>
        <dbReference type="PROSITE" id="PS51085"/>
    </source>
</evidence>
<evidence type="ECO:0000313" key="12">
    <source>
        <dbReference type="EMBL" id="TCK23564.1"/>
    </source>
</evidence>
<dbReference type="GO" id="GO:0016491">
    <property type="term" value="F:oxidoreductase activity"/>
    <property type="evidence" value="ECO:0007669"/>
    <property type="project" value="UniProtKB-KW"/>
</dbReference>
<evidence type="ECO:0000256" key="3">
    <source>
        <dbReference type="ARBA" id="ARBA00022714"/>
    </source>
</evidence>
<dbReference type="Proteomes" id="UP000295030">
    <property type="component" value="Unassembled WGS sequence"/>
</dbReference>
<dbReference type="PROSITE" id="PS00197">
    <property type="entry name" value="2FE2S_FER_1"/>
    <property type="match status" value="1"/>
</dbReference>
<feature type="domain" description="2Fe-2S ferredoxin-type" evidence="10">
    <location>
        <begin position="262"/>
        <end position="348"/>
    </location>
</feature>
<proteinExistence type="inferred from homology"/>
<dbReference type="InterPro" id="IPR001041">
    <property type="entry name" value="2Fe-2S_ferredoxin-type"/>
</dbReference>
<name>A0A4R1HM51_ANCAQ</name>
<keyword evidence="6" id="KW-0560">Oxidoreductase</keyword>
<protein>
    <submittedName>
        <fullName evidence="12">Ferredoxin-NADP reductase</fullName>
    </submittedName>
</protein>
<keyword evidence="3" id="KW-0001">2Fe-2S</keyword>
<dbReference type="SUPFAM" id="SSF54292">
    <property type="entry name" value="2Fe-2S ferredoxin-like"/>
    <property type="match status" value="1"/>
</dbReference>
<dbReference type="RefSeq" id="WP_131836511.1">
    <property type="nucleotide sequence ID" value="NZ_SMFY01000003.1"/>
</dbReference>
<comment type="cofactor">
    <cofactor evidence="1">
        <name>FAD</name>
        <dbReference type="ChEBI" id="CHEBI:57692"/>
    </cofactor>
</comment>
<dbReference type="InterPro" id="IPR008333">
    <property type="entry name" value="Cbr1-like_FAD-bd_dom"/>
</dbReference>
<dbReference type="InterPro" id="IPR012675">
    <property type="entry name" value="Beta-grasp_dom_sf"/>
</dbReference>
<dbReference type="InterPro" id="IPR039261">
    <property type="entry name" value="FNR_nucleotide-bd"/>
</dbReference>
<comment type="similarity">
    <text evidence="9">In the N-terminal section; belongs to the FAD-binding oxidoreductase type 6 family.</text>
</comment>
<dbReference type="InterPro" id="IPR050415">
    <property type="entry name" value="MRET"/>
</dbReference>
<dbReference type="Gene3D" id="3.40.50.80">
    <property type="entry name" value="Nucleotide-binding domain of ferredoxin-NADP reductase (FNR) module"/>
    <property type="match status" value="1"/>
</dbReference>
<evidence type="ECO:0000256" key="5">
    <source>
        <dbReference type="ARBA" id="ARBA00022827"/>
    </source>
</evidence>
<dbReference type="SUPFAM" id="SSF63380">
    <property type="entry name" value="Riboflavin synthase domain-like"/>
    <property type="match status" value="1"/>
</dbReference>
<dbReference type="PROSITE" id="PS51384">
    <property type="entry name" value="FAD_FR"/>
    <property type="match status" value="1"/>
</dbReference>
<feature type="domain" description="FAD-binding FR-type" evidence="11">
    <location>
        <begin position="1"/>
        <end position="106"/>
    </location>
</feature>
<dbReference type="AlphaFoldDB" id="A0A4R1HM51"/>
<gene>
    <name evidence="12" type="ORF">EV667_3403</name>
</gene>
<keyword evidence="4" id="KW-0479">Metal-binding</keyword>
<dbReference type="PRINTS" id="PR00406">
    <property type="entry name" value="CYTB5RDTASE"/>
</dbReference>
<evidence type="ECO:0000256" key="6">
    <source>
        <dbReference type="ARBA" id="ARBA00023002"/>
    </source>
</evidence>
<dbReference type="InterPro" id="IPR006058">
    <property type="entry name" value="2Fe2S_fd_BS"/>
</dbReference>
<dbReference type="Pfam" id="PF00970">
    <property type="entry name" value="FAD_binding_6"/>
    <property type="match status" value="1"/>
</dbReference>
<dbReference type="SUPFAM" id="SSF52343">
    <property type="entry name" value="Ferredoxin reductase-like, C-terminal NADP-linked domain"/>
    <property type="match status" value="1"/>
</dbReference>
<keyword evidence="7" id="KW-0408">Iron</keyword>
<dbReference type="Gene3D" id="2.40.30.10">
    <property type="entry name" value="Translation factors"/>
    <property type="match status" value="1"/>
</dbReference>
<dbReference type="Pfam" id="PF00175">
    <property type="entry name" value="NAD_binding_1"/>
    <property type="match status" value="1"/>
</dbReference>
<dbReference type="Pfam" id="PF00111">
    <property type="entry name" value="Fer2"/>
    <property type="match status" value="1"/>
</dbReference>
<evidence type="ECO:0000256" key="1">
    <source>
        <dbReference type="ARBA" id="ARBA00001974"/>
    </source>
</evidence>
<dbReference type="PANTHER" id="PTHR47354">
    <property type="entry name" value="NADH OXIDOREDUCTASE HCR"/>
    <property type="match status" value="1"/>
</dbReference>
<dbReference type="GO" id="GO:0051537">
    <property type="term" value="F:2 iron, 2 sulfur cluster binding"/>
    <property type="evidence" value="ECO:0007669"/>
    <property type="project" value="UniProtKB-KW"/>
</dbReference>
<evidence type="ECO:0000313" key="13">
    <source>
        <dbReference type="Proteomes" id="UP000295030"/>
    </source>
</evidence>
<dbReference type="InterPro" id="IPR017927">
    <property type="entry name" value="FAD-bd_FR_type"/>
</dbReference>
<keyword evidence="5" id="KW-0274">FAD</keyword>
<evidence type="ECO:0000256" key="4">
    <source>
        <dbReference type="ARBA" id="ARBA00022723"/>
    </source>
</evidence>
<dbReference type="CDD" id="cd00207">
    <property type="entry name" value="fer2"/>
    <property type="match status" value="1"/>
</dbReference>
<evidence type="ECO:0000256" key="9">
    <source>
        <dbReference type="ARBA" id="ARBA00061434"/>
    </source>
</evidence>
<keyword evidence="8" id="KW-0411">Iron-sulfur</keyword>
<dbReference type="InterPro" id="IPR001433">
    <property type="entry name" value="OxRdtase_FAD/NAD-bd"/>
</dbReference>
<organism evidence="12 13">
    <name type="scientific">Ancylobacter aquaticus</name>
    <dbReference type="NCBI Taxonomy" id="100"/>
    <lineage>
        <taxon>Bacteria</taxon>
        <taxon>Pseudomonadati</taxon>
        <taxon>Pseudomonadota</taxon>
        <taxon>Alphaproteobacteria</taxon>
        <taxon>Hyphomicrobiales</taxon>
        <taxon>Xanthobacteraceae</taxon>
        <taxon>Ancylobacter</taxon>
    </lineage>
</organism>
<dbReference type="PANTHER" id="PTHR47354:SF6">
    <property type="entry name" value="NADH OXIDOREDUCTASE HCR"/>
    <property type="match status" value="1"/>
</dbReference>
<sequence length="348" mass="36680">MTPRDLRLACVGRRQETADVVTFAFREVGGQPVKHLPGQALALALPLPGETAWRSFTIASTPTRPDVVEITVKAAPGGHATRWMHEALIPGTEITARGPVGRFSLAHHHAPAFALVSGGSGITPMMSMLRWLADRGESVDVVFLHAARTPADVLFADELAALDRQMPSLRIVTSVADVPAGQSWAGFRGTIDRRSMALMVPDLARREVFCCGPGGFMAAIGRIFDAEGGEEARFHTESFGAARTLADAVVPLAVAEVPAPAPGLRLTIDGRHFPATPGQTVLAAARAGGLVIPTGCGEGMCGTCRVRKLGGEVAMIHKGGLSAREERQGYILACCARLNGDVEVSTAR</sequence>
<evidence type="ECO:0000256" key="8">
    <source>
        <dbReference type="ARBA" id="ARBA00023014"/>
    </source>
</evidence>
<dbReference type="CDD" id="cd06215">
    <property type="entry name" value="FNR_iron_sulfur_binding_1"/>
    <property type="match status" value="1"/>
</dbReference>
<dbReference type="InterPro" id="IPR036010">
    <property type="entry name" value="2Fe-2S_ferredoxin-like_sf"/>
</dbReference>
<comment type="caution">
    <text evidence="12">The sequence shown here is derived from an EMBL/GenBank/DDBJ whole genome shotgun (WGS) entry which is preliminary data.</text>
</comment>
<dbReference type="EMBL" id="SMFY01000003">
    <property type="protein sequence ID" value="TCK23564.1"/>
    <property type="molecule type" value="Genomic_DNA"/>
</dbReference>
<keyword evidence="2" id="KW-0285">Flavoprotein</keyword>
<evidence type="ECO:0000256" key="2">
    <source>
        <dbReference type="ARBA" id="ARBA00022630"/>
    </source>
</evidence>
<dbReference type="PROSITE" id="PS51085">
    <property type="entry name" value="2FE2S_FER_2"/>
    <property type="match status" value="1"/>
</dbReference>
<dbReference type="OrthoDB" id="9796486at2"/>
<evidence type="ECO:0000256" key="7">
    <source>
        <dbReference type="ARBA" id="ARBA00023004"/>
    </source>
</evidence>
<reference evidence="12 13" key="1">
    <citation type="submission" date="2019-03" db="EMBL/GenBank/DDBJ databases">
        <title>Genomic Encyclopedia of Type Strains, Phase IV (KMG-IV): sequencing the most valuable type-strain genomes for metagenomic binning, comparative biology and taxonomic classification.</title>
        <authorList>
            <person name="Goeker M."/>
        </authorList>
    </citation>
    <scope>NUCLEOTIDE SEQUENCE [LARGE SCALE GENOMIC DNA]</scope>
    <source>
        <strain evidence="12 13">DSM 101</strain>
    </source>
</reference>
<dbReference type="GO" id="GO:0046872">
    <property type="term" value="F:metal ion binding"/>
    <property type="evidence" value="ECO:0007669"/>
    <property type="project" value="UniProtKB-KW"/>
</dbReference>
<accession>A0A4R1HM51</accession>
<dbReference type="Gene3D" id="3.10.20.30">
    <property type="match status" value="1"/>
</dbReference>